<feature type="domain" description="Class II aldolase/adducin N-terminal" evidence="3">
    <location>
        <begin position="12"/>
        <end position="192"/>
    </location>
</feature>
<dbReference type="PANTHER" id="PTHR22789:SF0">
    <property type="entry name" value="3-OXO-TETRONATE 4-PHOSPHATE DECARBOXYLASE-RELATED"/>
    <property type="match status" value="1"/>
</dbReference>
<evidence type="ECO:0000313" key="4">
    <source>
        <dbReference type="EMBL" id="SUQ15270.1"/>
    </source>
</evidence>
<evidence type="ECO:0000313" key="5">
    <source>
        <dbReference type="Proteomes" id="UP000254051"/>
    </source>
</evidence>
<proteinExistence type="predicted"/>
<dbReference type="EMBL" id="UHJJ01000011">
    <property type="protein sequence ID" value="SUQ15270.1"/>
    <property type="molecule type" value="Genomic_DNA"/>
</dbReference>
<keyword evidence="5" id="KW-1185">Reference proteome</keyword>
<dbReference type="GO" id="GO:0005829">
    <property type="term" value="C:cytosol"/>
    <property type="evidence" value="ECO:0007669"/>
    <property type="project" value="TreeGrafter"/>
</dbReference>
<evidence type="ECO:0000256" key="1">
    <source>
        <dbReference type="ARBA" id="ARBA00022723"/>
    </source>
</evidence>
<keyword evidence="2" id="KW-0456">Lyase</keyword>
<dbReference type="AlphaFoldDB" id="A0A315ZV62"/>
<gene>
    <name evidence="4" type="ORF">SAMN05216529_11155</name>
</gene>
<name>A0A315ZV62_9FIRM</name>
<dbReference type="GO" id="GO:0046872">
    <property type="term" value="F:metal ion binding"/>
    <property type="evidence" value="ECO:0007669"/>
    <property type="project" value="UniProtKB-KW"/>
</dbReference>
<dbReference type="GO" id="GO:0016832">
    <property type="term" value="F:aldehyde-lyase activity"/>
    <property type="evidence" value="ECO:0007669"/>
    <property type="project" value="TreeGrafter"/>
</dbReference>
<dbReference type="Proteomes" id="UP000254051">
    <property type="component" value="Unassembled WGS sequence"/>
</dbReference>
<evidence type="ECO:0000259" key="3">
    <source>
        <dbReference type="SMART" id="SM01007"/>
    </source>
</evidence>
<keyword evidence="1" id="KW-0479">Metal-binding</keyword>
<dbReference type="GO" id="GO:0019323">
    <property type="term" value="P:pentose catabolic process"/>
    <property type="evidence" value="ECO:0007669"/>
    <property type="project" value="TreeGrafter"/>
</dbReference>
<dbReference type="PANTHER" id="PTHR22789">
    <property type="entry name" value="FUCULOSE PHOSPHATE ALDOLASE"/>
    <property type="match status" value="1"/>
</dbReference>
<evidence type="ECO:0000256" key="2">
    <source>
        <dbReference type="ARBA" id="ARBA00023239"/>
    </source>
</evidence>
<dbReference type="InterPro" id="IPR050197">
    <property type="entry name" value="Aldolase_class_II_sugar_metab"/>
</dbReference>
<dbReference type="RefSeq" id="WP_242992436.1">
    <property type="nucleotide sequence ID" value="NZ_QGDS01000011.1"/>
</dbReference>
<sequence length="220" mass="24748">MKMKELDFEAIREIMRVSKRLDEKGMVNAFEGNISAKSKKDGYIYITPTGKNKALYTEDMIAVIDTNGEWIGGSCKPTSELPMHFNTYKMRDGKSIGGVVHAHPTFLTAYSLCLKEVETRAYPEMMGNFKKFQVAPYGRPGEPDIYEEAKPYFEAGQDIVILGNHGVLVVGETTTDAMNKLEAAESIAMTLYYANKIGKQQDLDPEECEMFFNKNNVKIL</sequence>
<dbReference type="SMART" id="SM01007">
    <property type="entry name" value="Aldolase_II"/>
    <property type="match status" value="1"/>
</dbReference>
<dbReference type="InterPro" id="IPR001303">
    <property type="entry name" value="Aldolase_II/adducin_N"/>
</dbReference>
<accession>A0A315ZV62</accession>
<dbReference type="Pfam" id="PF00596">
    <property type="entry name" value="Aldolase_II"/>
    <property type="match status" value="1"/>
</dbReference>
<protein>
    <submittedName>
        <fullName evidence="4">L-fuculose-phosphate aldolase</fullName>
    </submittedName>
</protein>
<dbReference type="InterPro" id="IPR036409">
    <property type="entry name" value="Aldolase_II/adducin_N_sf"/>
</dbReference>
<organism evidence="4 5">
    <name type="scientific">Faecalicatena contorta</name>
    <dbReference type="NCBI Taxonomy" id="39482"/>
    <lineage>
        <taxon>Bacteria</taxon>
        <taxon>Bacillati</taxon>
        <taxon>Bacillota</taxon>
        <taxon>Clostridia</taxon>
        <taxon>Lachnospirales</taxon>
        <taxon>Lachnospiraceae</taxon>
        <taxon>Faecalicatena</taxon>
    </lineage>
</organism>
<dbReference type="SUPFAM" id="SSF53639">
    <property type="entry name" value="AraD/HMP-PK domain-like"/>
    <property type="match status" value="1"/>
</dbReference>
<reference evidence="5" key="1">
    <citation type="submission" date="2017-07" db="EMBL/GenBank/DDBJ databases">
        <authorList>
            <person name="Varghese N."/>
            <person name="Submissions S."/>
        </authorList>
    </citation>
    <scope>NUCLEOTIDE SEQUENCE [LARGE SCALE GENOMIC DNA]</scope>
    <source>
        <strain evidence="5">NLAE-zl-C134</strain>
    </source>
</reference>
<dbReference type="Gene3D" id="3.40.225.10">
    <property type="entry name" value="Class II aldolase/adducin N-terminal domain"/>
    <property type="match status" value="1"/>
</dbReference>